<dbReference type="Pfam" id="PF22622">
    <property type="entry name" value="MFE-2_hydrat-2_N"/>
    <property type="match status" value="1"/>
</dbReference>
<evidence type="ECO:0000259" key="2">
    <source>
        <dbReference type="Pfam" id="PF22622"/>
    </source>
</evidence>
<keyword evidence="4" id="KW-1185">Reference proteome</keyword>
<name>A0ABS7PSN8_9SPHN</name>
<feature type="domain" description="MaoC-like" evidence="1">
    <location>
        <begin position="160"/>
        <end position="274"/>
    </location>
</feature>
<dbReference type="Pfam" id="PF01575">
    <property type="entry name" value="MaoC_dehydratas"/>
    <property type="match status" value="1"/>
</dbReference>
<dbReference type="EMBL" id="JAINVV010000008">
    <property type="protein sequence ID" value="MBY8824308.1"/>
    <property type="molecule type" value="Genomic_DNA"/>
</dbReference>
<gene>
    <name evidence="3" type="ORF">K7G82_18535</name>
</gene>
<evidence type="ECO:0000313" key="3">
    <source>
        <dbReference type="EMBL" id="MBY8824308.1"/>
    </source>
</evidence>
<protein>
    <recommendedName>
        <fullName evidence="5">3-alpha,7-alpha, 12-alpha-trihydroxy-5-beta-cholest-24-enoyl-CoA hydratase</fullName>
    </recommendedName>
</protein>
<comment type="caution">
    <text evidence="3">The sequence shown here is derived from an EMBL/GenBank/DDBJ whole genome shotgun (WGS) entry which is preliminary data.</text>
</comment>
<reference evidence="3 4" key="1">
    <citation type="submission" date="2021-08" db="EMBL/GenBank/DDBJ databases">
        <authorList>
            <person name="Tuo L."/>
        </authorList>
    </citation>
    <scope>NUCLEOTIDE SEQUENCE [LARGE SCALE GENOMIC DNA]</scope>
    <source>
        <strain evidence="3 4">JCM 31229</strain>
    </source>
</reference>
<evidence type="ECO:0008006" key="5">
    <source>
        <dbReference type="Google" id="ProtNLM"/>
    </source>
</evidence>
<dbReference type="SUPFAM" id="SSF54637">
    <property type="entry name" value="Thioesterase/thiol ester dehydrase-isomerase"/>
    <property type="match status" value="2"/>
</dbReference>
<dbReference type="Gene3D" id="3.10.129.10">
    <property type="entry name" value="Hotdog Thioesterase"/>
    <property type="match status" value="1"/>
</dbReference>
<dbReference type="Proteomes" id="UP000706039">
    <property type="component" value="Unassembled WGS sequence"/>
</dbReference>
<dbReference type="InterPro" id="IPR029069">
    <property type="entry name" value="HotDog_dom_sf"/>
</dbReference>
<dbReference type="RefSeq" id="WP_222991381.1">
    <property type="nucleotide sequence ID" value="NZ_JAINVV010000008.1"/>
</dbReference>
<accession>A0ABS7PSN8</accession>
<dbReference type="CDD" id="cd03448">
    <property type="entry name" value="HDE_HSD"/>
    <property type="match status" value="1"/>
</dbReference>
<dbReference type="InterPro" id="IPR054357">
    <property type="entry name" value="MFE-2_N"/>
</dbReference>
<feature type="domain" description="Peroxisomal multifunctional enzyme type 2-like N-terminal" evidence="2">
    <location>
        <begin position="16"/>
        <end position="139"/>
    </location>
</feature>
<dbReference type="PANTHER" id="PTHR13078">
    <property type="entry name" value="PEROXISOMAL MULTIFUNCTIONAL ENZYME TYPE 2-RELATED"/>
    <property type="match status" value="1"/>
</dbReference>
<evidence type="ECO:0000313" key="4">
    <source>
        <dbReference type="Proteomes" id="UP000706039"/>
    </source>
</evidence>
<evidence type="ECO:0000259" key="1">
    <source>
        <dbReference type="Pfam" id="PF01575"/>
    </source>
</evidence>
<organism evidence="3 4">
    <name type="scientific">Sphingomonas colocasiae</name>
    <dbReference type="NCBI Taxonomy" id="1848973"/>
    <lineage>
        <taxon>Bacteria</taxon>
        <taxon>Pseudomonadati</taxon>
        <taxon>Pseudomonadota</taxon>
        <taxon>Alphaproteobacteria</taxon>
        <taxon>Sphingomonadales</taxon>
        <taxon>Sphingomonadaceae</taxon>
        <taxon>Sphingomonas</taxon>
    </lineage>
</organism>
<dbReference type="InterPro" id="IPR002539">
    <property type="entry name" value="MaoC-like_dom"/>
</dbReference>
<proteinExistence type="predicted"/>
<sequence>MLSHAEIMALRREVRFEWSRKDTMLYALGIGMPSDPLDERELAFVYEPRQAAMPSFVVTPAFNDGLGDLIGYDYSQVLHGEHAFTLHRPVPVEGRGTARLRMLEAWDKGQGKGAVFAHETLLTLDGDDTPFARVVTTAFARADGGFGGSTAPQPAPHAVPTRAPDRTVEIATHRNQALLYRQSGDANPLHADPETARRAGFSQPILHGLCSYAICLRAVMASYCDHDPARVHHHAVRFSAPVFPGETLLVDLWRDDDIVSFEARVKERGVTVIRNGKTVLKQAERC</sequence>
<dbReference type="PANTHER" id="PTHR13078:SF56">
    <property type="entry name" value="PEROXISOMAL MULTIFUNCTIONAL ENZYME TYPE 2"/>
    <property type="match status" value="1"/>
</dbReference>